<accession>A0AAV0ADG6</accession>
<evidence type="ECO:0000313" key="2">
    <source>
        <dbReference type="EMBL" id="CAH7666065.1"/>
    </source>
</evidence>
<keyword evidence="1" id="KW-0812">Transmembrane</keyword>
<reference evidence="2" key="1">
    <citation type="submission" date="2022-06" db="EMBL/GenBank/DDBJ databases">
        <authorList>
            <consortium name="SYNGENTA / RWTH Aachen University"/>
        </authorList>
    </citation>
    <scope>NUCLEOTIDE SEQUENCE</scope>
</reference>
<feature type="transmembrane region" description="Helical" evidence="1">
    <location>
        <begin position="12"/>
        <end position="30"/>
    </location>
</feature>
<evidence type="ECO:0000313" key="3">
    <source>
        <dbReference type="Proteomes" id="UP001153365"/>
    </source>
</evidence>
<sequence length="76" mass="8976">MLTMASYFKRKKAFCLFGTVSFDLVLLYWFSSSLNRNHHRVYCQSELLGLTENSITNRVLANLLVKRFESFVRTYV</sequence>
<organism evidence="2 3">
    <name type="scientific">Phakopsora pachyrhizi</name>
    <name type="common">Asian soybean rust disease fungus</name>
    <dbReference type="NCBI Taxonomy" id="170000"/>
    <lineage>
        <taxon>Eukaryota</taxon>
        <taxon>Fungi</taxon>
        <taxon>Dikarya</taxon>
        <taxon>Basidiomycota</taxon>
        <taxon>Pucciniomycotina</taxon>
        <taxon>Pucciniomycetes</taxon>
        <taxon>Pucciniales</taxon>
        <taxon>Phakopsoraceae</taxon>
        <taxon>Phakopsora</taxon>
    </lineage>
</organism>
<keyword evidence="1" id="KW-0472">Membrane</keyword>
<dbReference type="Proteomes" id="UP001153365">
    <property type="component" value="Unassembled WGS sequence"/>
</dbReference>
<gene>
    <name evidence="2" type="ORF">PPACK8108_LOCUS382</name>
</gene>
<dbReference type="AlphaFoldDB" id="A0AAV0ADG6"/>
<keyword evidence="1" id="KW-1133">Transmembrane helix</keyword>
<proteinExistence type="predicted"/>
<name>A0AAV0ADG6_PHAPC</name>
<dbReference type="EMBL" id="CALTRL010000031">
    <property type="protein sequence ID" value="CAH7666065.1"/>
    <property type="molecule type" value="Genomic_DNA"/>
</dbReference>
<protein>
    <submittedName>
        <fullName evidence="2">Expressed protein</fullName>
    </submittedName>
</protein>
<comment type="caution">
    <text evidence="2">The sequence shown here is derived from an EMBL/GenBank/DDBJ whole genome shotgun (WGS) entry which is preliminary data.</text>
</comment>
<evidence type="ECO:0000256" key="1">
    <source>
        <dbReference type="SAM" id="Phobius"/>
    </source>
</evidence>
<keyword evidence="3" id="KW-1185">Reference proteome</keyword>